<accession>A0A8S2Q6N4</accession>
<name>A0A8S2Q6N4_9BILA</name>
<dbReference type="GO" id="GO:0047632">
    <property type="term" value="F:agmatine deiminase activity"/>
    <property type="evidence" value="ECO:0007669"/>
    <property type="project" value="TreeGrafter"/>
</dbReference>
<protein>
    <submittedName>
        <fullName evidence="4">Uncharacterized protein</fullName>
    </submittedName>
</protein>
<comment type="caution">
    <text evidence="4">The sequence shown here is derived from an EMBL/GenBank/DDBJ whole genome shotgun (WGS) entry which is preliminary data.</text>
</comment>
<feature type="transmembrane region" description="Helical" evidence="2">
    <location>
        <begin position="91"/>
        <end position="120"/>
    </location>
</feature>
<proteinExistence type="predicted"/>
<keyword evidence="2" id="KW-0472">Membrane</keyword>
<keyword evidence="2" id="KW-0812">Transmembrane</keyword>
<reference evidence="4" key="1">
    <citation type="submission" date="2021-02" db="EMBL/GenBank/DDBJ databases">
        <authorList>
            <person name="Nowell W R."/>
        </authorList>
    </citation>
    <scope>NUCLEOTIDE SEQUENCE</scope>
</reference>
<keyword evidence="2" id="KW-1133">Transmembrane helix</keyword>
<dbReference type="PANTHER" id="PTHR31377:SF0">
    <property type="entry name" value="AGMATINE DEIMINASE-RELATED"/>
    <property type="match status" value="1"/>
</dbReference>
<dbReference type="GO" id="GO:0009446">
    <property type="term" value="P:putrescine biosynthetic process"/>
    <property type="evidence" value="ECO:0007669"/>
    <property type="project" value="InterPro"/>
</dbReference>
<evidence type="ECO:0000313" key="5">
    <source>
        <dbReference type="Proteomes" id="UP000681720"/>
    </source>
</evidence>
<dbReference type="Proteomes" id="UP000681967">
    <property type="component" value="Unassembled WGS sequence"/>
</dbReference>
<feature type="transmembrane region" description="Helical" evidence="2">
    <location>
        <begin position="12"/>
        <end position="33"/>
    </location>
</feature>
<keyword evidence="1" id="KW-0378">Hydrolase</keyword>
<evidence type="ECO:0000313" key="3">
    <source>
        <dbReference type="EMBL" id="CAF3892436.1"/>
    </source>
</evidence>
<dbReference type="Gene3D" id="3.75.10.10">
    <property type="entry name" value="L-arginine/glycine Amidinotransferase, Chain A"/>
    <property type="match status" value="1"/>
</dbReference>
<dbReference type="SUPFAM" id="SSF55909">
    <property type="entry name" value="Pentein"/>
    <property type="match status" value="1"/>
</dbReference>
<dbReference type="Pfam" id="PF04371">
    <property type="entry name" value="PAD_porph"/>
    <property type="match status" value="1"/>
</dbReference>
<evidence type="ECO:0000313" key="4">
    <source>
        <dbReference type="EMBL" id="CAF4087570.1"/>
    </source>
</evidence>
<gene>
    <name evidence="3" type="ORF">BYL167_LOCUS8030</name>
    <name evidence="4" type="ORF">GIL414_LOCUS16420</name>
</gene>
<organism evidence="4 5">
    <name type="scientific">Rotaria magnacalcarata</name>
    <dbReference type="NCBI Taxonomy" id="392030"/>
    <lineage>
        <taxon>Eukaryota</taxon>
        <taxon>Metazoa</taxon>
        <taxon>Spiralia</taxon>
        <taxon>Gnathifera</taxon>
        <taxon>Rotifera</taxon>
        <taxon>Eurotatoria</taxon>
        <taxon>Bdelloidea</taxon>
        <taxon>Philodinida</taxon>
        <taxon>Philodinidae</taxon>
        <taxon>Rotaria</taxon>
    </lineage>
</organism>
<sequence>MAVEQLCYLLKPLVNAYVILLSWFLAILNLYLFDKPLREYATSVNLNTQPTVLDTIHYYTAEEGYQVLSNLGDHGRDAYRLANYADFTLPIFLFLSLSLPSLALGKGCLHVMGPLLYMISDYIENIAEKYVLEIYPKRNDIVMTLACYTGLVKILTFLGSLFVLIKSILIDLAIILAMASVDATYPQSEETIRSIHGSGEKTLIVLAAPSVNNSYYRAIFNQIIDYMANFANLVHGKDEIVILADAATLPFFNGKVNENVLIEADIEDIWIRDFSPVIPSQQIKFRYLPSYLSESVANAIDKSFEKWLSENNLNYKTKSSIILDGGNVVDNPDGSRVIITDRILKDNPQLTKAEAKEQIKDLMNLREVAIIPEVPDDTTGHSDGMLMWVNNDKILLPQASEPERTQVIDELERSFPDVDIVEIPDYYKYASWKGFTSACNIFINAVVTDHYIYMPTFDGPHDESMFKLIQSHTTKTVVAVPAEKVCFMGGSVRCLSWQVKGELKNQILQLTGRD</sequence>
<dbReference type="GO" id="GO:0004668">
    <property type="term" value="F:protein-arginine deiminase activity"/>
    <property type="evidence" value="ECO:0007669"/>
    <property type="project" value="InterPro"/>
</dbReference>
<dbReference type="PANTHER" id="PTHR31377">
    <property type="entry name" value="AGMATINE DEIMINASE-RELATED"/>
    <property type="match status" value="1"/>
</dbReference>
<evidence type="ECO:0000256" key="1">
    <source>
        <dbReference type="ARBA" id="ARBA00022801"/>
    </source>
</evidence>
<dbReference type="EMBL" id="CAJOBJ010007506">
    <property type="protein sequence ID" value="CAF4087570.1"/>
    <property type="molecule type" value="Genomic_DNA"/>
</dbReference>
<feature type="transmembrane region" description="Helical" evidence="2">
    <location>
        <begin position="141"/>
        <end position="165"/>
    </location>
</feature>
<dbReference type="Proteomes" id="UP000681720">
    <property type="component" value="Unassembled WGS sequence"/>
</dbReference>
<evidence type="ECO:0000256" key="2">
    <source>
        <dbReference type="SAM" id="Phobius"/>
    </source>
</evidence>
<dbReference type="AlphaFoldDB" id="A0A8S2Q6N4"/>
<dbReference type="InterPro" id="IPR007466">
    <property type="entry name" value="Peptidyl-Arg-deiminase_porph"/>
</dbReference>
<dbReference type="EMBL" id="CAJOBH010002151">
    <property type="protein sequence ID" value="CAF3892436.1"/>
    <property type="molecule type" value="Genomic_DNA"/>
</dbReference>